<organism evidence="1">
    <name type="scientific">marine sediment metagenome</name>
    <dbReference type="NCBI Taxonomy" id="412755"/>
    <lineage>
        <taxon>unclassified sequences</taxon>
        <taxon>metagenomes</taxon>
        <taxon>ecological metagenomes</taxon>
    </lineage>
</organism>
<accession>A0A0F9G7C3</accession>
<dbReference type="InterPro" id="IPR029052">
    <property type="entry name" value="Metallo-depent_PP-like"/>
</dbReference>
<proteinExistence type="predicted"/>
<dbReference type="SUPFAM" id="SSF56300">
    <property type="entry name" value="Metallo-dependent phosphatases"/>
    <property type="match status" value="1"/>
</dbReference>
<gene>
    <name evidence="1" type="ORF">LCGC14_2155540</name>
</gene>
<reference evidence="1" key="1">
    <citation type="journal article" date="2015" name="Nature">
        <title>Complex archaea that bridge the gap between prokaryotes and eukaryotes.</title>
        <authorList>
            <person name="Spang A."/>
            <person name="Saw J.H."/>
            <person name="Jorgensen S.L."/>
            <person name="Zaremba-Niedzwiedzka K."/>
            <person name="Martijn J."/>
            <person name="Lind A.E."/>
            <person name="van Eijk R."/>
            <person name="Schleper C."/>
            <person name="Guy L."/>
            <person name="Ettema T.J."/>
        </authorList>
    </citation>
    <scope>NUCLEOTIDE SEQUENCE</scope>
</reference>
<evidence type="ECO:0000313" key="1">
    <source>
        <dbReference type="EMBL" id="KKL65380.1"/>
    </source>
</evidence>
<evidence type="ECO:0008006" key="2">
    <source>
        <dbReference type="Google" id="ProtNLM"/>
    </source>
</evidence>
<comment type="caution">
    <text evidence="1">The sequence shown here is derived from an EMBL/GenBank/DDBJ whole genome shotgun (WGS) entry which is preliminary data.</text>
</comment>
<protein>
    <recommendedName>
        <fullName evidence="2">Calcineurin-like phosphoesterase domain-containing protein</fullName>
    </recommendedName>
</protein>
<sequence>MDTGPLSRELAEETISTVNTEGSVAAAARKLGKPRSTIRDRVYAAKRLYDLAPDWPMPPDGFKTKGVSTLYNKETGEPIIEWVKLSADAARQEEIFREVIDELTSTLPRLRPAPAPAQTASSLMACYPVGDHHLGMLSWHEETGANYDLDIGERLLTGAMDQLVSATPACDEAAVVFLGDFLHIDSFDTVTPTAKNQLDTDGRFPKMVRAAIRSMRYLIGVALAHHKKVRVIVEIGNHDLSSSIFLMECLANIYEEEPRLSVDTSPRHFHYFSFGKCLVGTHHGHGVKMDKLPLIMATDRAEEWGGAEYRYWWTGHIHTDRVKDYAGCRVESFRILAPNDAWAENKGYRPQQDMKAIILHRDFGEVARHIVNPNMLA</sequence>
<name>A0A0F9G7C3_9ZZZZ</name>
<dbReference type="AlphaFoldDB" id="A0A0F9G7C3"/>
<dbReference type="EMBL" id="LAZR01027553">
    <property type="protein sequence ID" value="KKL65380.1"/>
    <property type="molecule type" value="Genomic_DNA"/>
</dbReference>